<gene>
    <name evidence="12" type="ORF">CLOACE_07910</name>
</gene>
<keyword evidence="11" id="KW-0175">Coiled coil</keyword>
<organism evidence="12 13">
    <name type="scientific">Clostridium acetireducens DSM 10703</name>
    <dbReference type="NCBI Taxonomy" id="1121290"/>
    <lineage>
        <taxon>Bacteria</taxon>
        <taxon>Bacillati</taxon>
        <taxon>Bacillota</taxon>
        <taxon>Clostridia</taxon>
        <taxon>Eubacteriales</taxon>
        <taxon>Clostridiaceae</taxon>
        <taxon>Clostridium</taxon>
    </lineage>
</organism>
<evidence type="ECO:0000256" key="9">
    <source>
        <dbReference type="ARBA" id="ARBA00023136"/>
    </source>
</evidence>
<keyword evidence="12" id="KW-0966">Cell projection</keyword>
<dbReference type="PATRIC" id="fig|1121290.3.peg.803"/>
<keyword evidence="8" id="KW-0653">Protein transport</keyword>
<evidence type="ECO:0000256" key="6">
    <source>
        <dbReference type="ARBA" id="ARBA00022500"/>
    </source>
</evidence>
<dbReference type="EMBL" id="LZFO01000008">
    <property type="protein sequence ID" value="OFI06808.1"/>
    <property type="molecule type" value="Genomic_DNA"/>
</dbReference>
<evidence type="ECO:0000313" key="13">
    <source>
        <dbReference type="Proteomes" id="UP000175744"/>
    </source>
</evidence>
<keyword evidence="13" id="KW-1185">Reference proteome</keyword>
<comment type="subcellular location">
    <subcellularLocation>
        <location evidence="1">Cell membrane</location>
        <topology evidence="1">Peripheral membrane protein</topology>
        <orientation evidence="1">Cytoplasmic side</orientation>
    </subcellularLocation>
</comment>
<evidence type="ECO:0000256" key="7">
    <source>
        <dbReference type="ARBA" id="ARBA00022795"/>
    </source>
</evidence>
<keyword evidence="12" id="KW-0282">Flagellum</keyword>
<keyword evidence="10" id="KW-1006">Bacterial flagellum protein export</keyword>
<keyword evidence="12" id="KW-0969">Cilium</keyword>
<proteinExistence type="inferred from homology"/>
<name>A0A1E8F047_9CLOT</name>
<evidence type="ECO:0000256" key="11">
    <source>
        <dbReference type="SAM" id="Coils"/>
    </source>
</evidence>
<accession>A0A1E8F047</accession>
<keyword evidence="9" id="KW-0472">Membrane</keyword>
<dbReference type="GO" id="GO:0005886">
    <property type="term" value="C:plasma membrane"/>
    <property type="evidence" value="ECO:0007669"/>
    <property type="project" value="UniProtKB-SubCell"/>
</dbReference>
<dbReference type="GO" id="GO:0071973">
    <property type="term" value="P:bacterial-type flagellum-dependent cell motility"/>
    <property type="evidence" value="ECO:0007669"/>
    <property type="project" value="InterPro"/>
</dbReference>
<keyword evidence="7" id="KW-1005">Bacterial flagellum biogenesis</keyword>
<evidence type="ECO:0000313" key="12">
    <source>
        <dbReference type="EMBL" id="OFI06808.1"/>
    </source>
</evidence>
<dbReference type="Pfam" id="PF02050">
    <property type="entry name" value="FliJ"/>
    <property type="match status" value="1"/>
</dbReference>
<dbReference type="GO" id="GO:0006935">
    <property type="term" value="P:chemotaxis"/>
    <property type="evidence" value="ECO:0007669"/>
    <property type="project" value="UniProtKB-KW"/>
</dbReference>
<keyword evidence="6" id="KW-0145">Chemotaxis</keyword>
<comment type="caution">
    <text evidence="12">The sequence shown here is derived from an EMBL/GenBank/DDBJ whole genome shotgun (WGS) entry which is preliminary data.</text>
</comment>
<evidence type="ECO:0000256" key="4">
    <source>
        <dbReference type="ARBA" id="ARBA00022448"/>
    </source>
</evidence>
<dbReference type="GO" id="GO:0015031">
    <property type="term" value="P:protein transport"/>
    <property type="evidence" value="ECO:0007669"/>
    <property type="project" value="UniProtKB-KW"/>
</dbReference>
<dbReference type="InterPro" id="IPR012823">
    <property type="entry name" value="Flagell_FliJ"/>
</dbReference>
<evidence type="ECO:0000256" key="10">
    <source>
        <dbReference type="ARBA" id="ARBA00023225"/>
    </source>
</evidence>
<dbReference type="Gene3D" id="1.10.287.1700">
    <property type="match status" value="1"/>
</dbReference>
<feature type="coiled-coil region" evidence="11">
    <location>
        <begin position="1"/>
        <end position="53"/>
    </location>
</feature>
<sequence>MKKYKFRLQKLLDIRKEKEEESKIEFKKAQKEKLDLENKIHNLKNNYKKYNSIKNNESIIEQKIKMQYLNALVFTINDANKELEYKIQILDKKREELKQKQIERKTVEILKEKKKNEFIKEQNLIEQKANDEYALYGFIRKCERR</sequence>
<dbReference type="GO" id="GO:0009288">
    <property type="term" value="C:bacterial-type flagellum"/>
    <property type="evidence" value="ECO:0007669"/>
    <property type="project" value="InterPro"/>
</dbReference>
<dbReference type="STRING" id="1121290.CLAOCE_07910"/>
<dbReference type="Proteomes" id="UP000175744">
    <property type="component" value="Unassembled WGS sequence"/>
</dbReference>
<dbReference type="AlphaFoldDB" id="A0A1E8F047"/>
<evidence type="ECO:0000256" key="3">
    <source>
        <dbReference type="ARBA" id="ARBA00020392"/>
    </source>
</evidence>
<keyword evidence="5" id="KW-1003">Cell membrane</keyword>
<dbReference type="NCBIfam" id="TIGR02473">
    <property type="entry name" value="flagell_FliJ"/>
    <property type="match status" value="1"/>
</dbReference>
<evidence type="ECO:0000256" key="8">
    <source>
        <dbReference type="ARBA" id="ARBA00022927"/>
    </source>
</evidence>
<dbReference type="GO" id="GO:0044781">
    <property type="term" value="P:bacterial-type flagellum organization"/>
    <property type="evidence" value="ECO:0007669"/>
    <property type="project" value="UniProtKB-KW"/>
</dbReference>
<evidence type="ECO:0000256" key="5">
    <source>
        <dbReference type="ARBA" id="ARBA00022475"/>
    </source>
</evidence>
<protein>
    <recommendedName>
        <fullName evidence="3">Flagellar FliJ protein</fullName>
    </recommendedName>
</protein>
<feature type="coiled-coil region" evidence="11">
    <location>
        <begin position="80"/>
        <end position="117"/>
    </location>
</feature>
<comment type="similarity">
    <text evidence="2">Belongs to the FliJ family.</text>
</comment>
<evidence type="ECO:0000256" key="1">
    <source>
        <dbReference type="ARBA" id="ARBA00004413"/>
    </source>
</evidence>
<reference evidence="12 13" key="1">
    <citation type="submission" date="2016-06" db="EMBL/GenBank/DDBJ databases">
        <title>Genome sequence of Clostridium acetireducens DSM 10703.</title>
        <authorList>
            <person name="Poehlein A."/>
            <person name="Fluechter S."/>
            <person name="Duerre P."/>
            <person name="Daniel R."/>
        </authorList>
    </citation>
    <scope>NUCLEOTIDE SEQUENCE [LARGE SCALE GENOMIC DNA]</scope>
    <source>
        <strain evidence="12 13">DSM 10703</strain>
    </source>
</reference>
<dbReference type="RefSeq" id="WP_070109745.1">
    <property type="nucleotide sequence ID" value="NZ_LZFO01000008.1"/>
</dbReference>
<evidence type="ECO:0000256" key="2">
    <source>
        <dbReference type="ARBA" id="ARBA00010004"/>
    </source>
</evidence>
<dbReference type="OrthoDB" id="1707704at2"/>
<dbReference type="InterPro" id="IPR053716">
    <property type="entry name" value="Flag_assembly_chemotaxis_eff"/>
</dbReference>
<keyword evidence="4" id="KW-0813">Transport</keyword>